<dbReference type="EMBL" id="MT144971">
    <property type="protein sequence ID" value="QJI02048.1"/>
    <property type="molecule type" value="Genomic_DNA"/>
</dbReference>
<sequence>MDGVHNQQGSHSAHRRKKEMTKEDIKKKFSDASKIEYCDDGKAFIHFAGSSYPMIIEYEEKK</sequence>
<protein>
    <submittedName>
        <fullName evidence="2">Uncharacterized protein</fullName>
    </submittedName>
</protein>
<evidence type="ECO:0000256" key="1">
    <source>
        <dbReference type="SAM" id="MobiDB-lite"/>
    </source>
</evidence>
<evidence type="ECO:0000313" key="2">
    <source>
        <dbReference type="EMBL" id="QJA46933.1"/>
    </source>
</evidence>
<gene>
    <name evidence="2" type="ORF">TM448A00578_0019</name>
    <name evidence="3" type="ORF">TM448B02903_0012</name>
</gene>
<dbReference type="EMBL" id="MT144026">
    <property type="protein sequence ID" value="QJA46933.1"/>
    <property type="molecule type" value="Genomic_DNA"/>
</dbReference>
<reference evidence="2" key="1">
    <citation type="submission" date="2020-03" db="EMBL/GenBank/DDBJ databases">
        <title>The deep terrestrial virosphere.</title>
        <authorList>
            <person name="Holmfeldt K."/>
            <person name="Nilsson E."/>
            <person name="Simone D."/>
            <person name="Lopez-Fernandez M."/>
            <person name="Wu X."/>
            <person name="de Brujin I."/>
            <person name="Lundin D."/>
            <person name="Andersson A."/>
            <person name="Bertilsson S."/>
            <person name="Dopson M."/>
        </authorList>
    </citation>
    <scope>NUCLEOTIDE SEQUENCE</scope>
    <source>
        <strain evidence="2">TM448A00578</strain>
        <strain evidence="3">TM448B02903</strain>
    </source>
</reference>
<accession>A0A6H1ZG94</accession>
<dbReference type="AlphaFoldDB" id="A0A6H1ZG94"/>
<feature type="region of interest" description="Disordered" evidence="1">
    <location>
        <begin position="1"/>
        <end position="25"/>
    </location>
</feature>
<organism evidence="2">
    <name type="scientific">viral metagenome</name>
    <dbReference type="NCBI Taxonomy" id="1070528"/>
    <lineage>
        <taxon>unclassified sequences</taxon>
        <taxon>metagenomes</taxon>
        <taxon>organismal metagenomes</taxon>
    </lineage>
</organism>
<proteinExistence type="predicted"/>
<name>A0A6H1ZG94_9ZZZZ</name>
<feature type="compositionally biased region" description="Polar residues" evidence="1">
    <location>
        <begin position="1"/>
        <end position="11"/>
    </location>
</feature>
<evidence type="ECO:0000313" key="3">
    <source>
        <dbReference type="EMBL" id="QJI02048.1"/>
    </source>
</evidence>